<dbReference type="Proteomes" id="UP000186015">
    <property type="component" value="Unassembled WGS sequence"/>
</dbReference>
<name>A0A1H7LVA7_RUMAL</name>
<dbReference type="Pfam" id="PF04740">
    <property type="entry name" value="LXG"/>
    <property type="match status" value="1"/>
</dbReference>
<dbReference type="EMBL" id="FOAT01000010">
    <property type="protein sequence ID" value="SEL02832.1"/>
    <property type="molecule type" value="Genomic_DNA"/>
</dbReference>
<accession>A0A1H7LVA7</accession>
<evidence type="ECO:0000259" key="3">
    <source>
        <dbReference type="PROSITE" id="PS51756"/>
    </source>
</evidence>
<sequence length="657" mass="72029">MGYKIKYEDMYSLLWDFKRDMDHLKDTVDNYKSALDSYLNTSAMSGQTADAVYNYFQEVHYVFLDSIKQIAQAFLDNFAGYKAGYYSIDPSTKFVLDEDGIEATVAKLADIYEIFADESAKVNSAISDIDSIDGVEHYDAPGDQGIPTSHDNLNTKLTELDTNISDFESTTVTSIDNSIETLMALFIKSLESLFVPSQVEPNRYVAGTFGENPYAAAEIYMNELLQENHDSNIEILDAIWDQETELHKMAEDRKVMGIWKAVGGGVLIVVGALCIVATCGAGTPLVLGIAGGVAGGGTAIFGTVDLIEGGQDIYHGSTGDLETKSYNFVKDKIFRGNEKVYGIVEEVFSFAAGAMIPIGGAYKVGKLTWRSGGVIFGQEVLAEGAGHSGSYIAGKFTDNEKIKMLAGLSASILVGKAGTMADKRFNLSGLYPKPVNLKPNALNAVPDYRRPAVINTFSDAPDEFKTLINKLSKKLKVGDCPTSIVNGVPVEGVCHYDPIDDIIRMKKSYIDDEYADIFRHEYGHFADAKMGDLSSGNNFINALNSDISNIQMQQMLDDLVSSGAIDDICISDILSGSFNNDPRIINRYNNEGFPYYMHDNNYWNGTAGPAYAREKETFANLFSIFTGSGNSQSISFMEKYFPSTTSTFKDLIKKGRP</sequence>
<evidence type="ECO:0000313" key="5">
    <source>
        <dbReference type="Proteomes" id="UP000186015"/>
    </source>
</evidence>
<reference evidence="4 5" key="1">
    <citation type="submission" date="2016-10" db="EMBL/GenBank/DDBJ databases">
        <authorList>
            <person name="de Groot N.N."/>
        </authorList>
    </citation>
    <scope>NUCLEOTIDE SEQUENCE [LARGE SCALE GENOMIC DNA]</scope>
    <source>
        <strain evidence="4 5">KH2T6</strain>
    </source>
</reference>
<protein>
    <submittedName>
        <fullName evidence="4">LXG domain of WXG superfamily protein</fullName>
    </submittedName>
</protein>
<keyword evidence="2" id="KW-1133">Transmembrane helix</keyword>
<evidence type="ECO:0000256" key="1">
    <source>
        <dbReference type="ARBA" id="ARBA00034117"/>
    </source>
</evidence>
<proteinExistence type="inferred from homology"/>
<dbReference type="OrthoDB" id="2888882at2"/>
<gene>
    <name evidence="4" type="ORF">SAMN05216469_11019</name>
</gene>
<organism evidence="4 5">
    <name type="scientific">Ruminococcus albus</name>
    <dbReference type="NCBI Taxonomy" id="1264"/>
    <lineage>
        <taxon>Bacteria</taxon>
        <taxon>Bacillati</taxon>
        <taxon>Bacillota</taxon>
        <taxon>Clostridia</taxon>
        <taxon>Eubacteriales</taxon>
        <taxon>Oscillospiraceae</taxon>
        <taxon>Ruminococcus</taxon>
    </lineage>
</organism>
<keyword evidence="2" id="KW-0812">Transmembrane</keyword>
<dbReference type="PROSITE" id="PS51756">
    <property type="entry name" value="LXG"/>
    <property type="match status" value="1"/>
</dbReference>
<evidence type="ECO:0000256" key="2">
    <source>
        <dbReference type="SAM" id="Phobius"/>
    </source>
</evidence>
<comment type="similarity">
    <text evidence="1">In the N-terminal section; belongs to the LXG family.</text>
</comment>
<dbReference type="InterPro" id="IPR006829">
    <property type="entry name" value="LXG_dom"/>
</dbReference>
<feature type="transmembrane region" description="Helical" evidence="2">
    <location>
        <begin position="258"/>
        <end position="278"/>
    </location>
</feature>
<feature type="domain" description="LXG" evidence="3">
    <location>
        <begin position="1"/>
        <end position="240"/>
    </location>
</feature>
<dbReference type="RefSeq" id="WP_074833888.1">
    <property type="nucleotide sequence ID" value="NZ_FOAT01000010.1"/>
</dbReference>
<dbReference type="AlphaFoldDB" id="A0A1H7LVA7"/>
<keyword evidence="2" id="KW-0472">Membrane</keyword>
<evidence type="ECO:0000313" key="4">
    <source>
        <dbReference type="EMBL" id="SEL02832.1"/>
    </source>
</evidence>